<sequence>MPRDLRMSRMLHVLIHLDRHVPRATSEQIAVMVSTNAVVVRRMMAGLRERGVVTSEKGHGGGWQLARSLADITLRDVYYAVGRPPLFNVGTGAEPADCLVETAVDAQLDSALRDAEAHLLARFAEISVESLAQDFERRFAALRNAPMRADDAPCTGPGTKT</sequence>
<dbReference type="AlphaFoldDB" id="X7F7F9"/>
<dbReference type="OrthoDB" id="9800506at2"/>
<comment type="caution">
    <text evidence="1">The sequence shown here is derived from an EMBL/GenBank/DDBJ whole genome shotgun (WGS) entry which is preliminary data.</text>
</comment>
<dbReference type="GO" id="GO:0003700">
    <property type="term" value="F:DNA-binding transcription factor activity"/>
    <property type="evidence" value="ECO:0007669"/>
    <property type="project" value="TreeGrafter"/>
</dbReference>
<evidence type="ECO:0000313" key="1">
    <source>
        <dbReference type="EMBL" id="ETX28653.1"/>
    </source>
</evidence>
<dbReference type="Proteomes" id="UP000023430">
    <property type="component" value="Unassembled WGS sequence"/>
</dbReference>
<dbReference type="PATRIC" id="fig|1449351.3.peg.2518"/>
<dbReference type="PANTHER" id="PTHR33221:SF15">
    <property type="entry name" value="HTH-TYPE TRANSCRIPTIONAL REGULATOR YWGB-RELATED"/>
    <property type="match status" value="1"/>
</dbReference>
<dbReference type="Gene3D" id="1.10.10.10">
    <property type="entry name" value="Winged helix-like DNA-binding domain superfamily/Winged helix DNA-binding domain"/>
    <property type="match status" value="1"/>
</dbReference>
<dbReference type="PROSITE" id="PS51197">
    <property type="entry name" value="HTH_RRF2_2"/>
    <property type="match status" value="1"/>
</dbReference>
<dbReference type="SUPFAM" id="SSF46785">
    <property type="entry name" value="Winged helix' DNA-binding domain"/>
    <property type="match status" value="1"/>
</dbReference>
<dbReference type="eggNOG" id="COG1959">
    <property type="taxonomic scope" value="Bacteria"/>
</dbReference>
<gene>
    <name evidence="1" type="ORF">RISW2_06035</name>
</gene>
<protein>
    <submittedName>
        <fullName evidence="1">Rrf2 family transcriptional regulator</fullName>
    </submittedName>
</protein>
<organism evidence="1 2">
    <name type="scientific">Roseivivax isoporae LMG 25204</name>
    <dbReference type="NCBI Taxonomy" id="1449351"/>
    <lineage>
        <taxon>Bacteria</taxon>
        <taxon>Pseudomonadati</taxon>
        <taxon>Pseudomonadota</taxon>
        <taxon>Alphaproteobacteria</taxon>
        <taxon>Rhodobacterales</taxon>
        <taxon>Roseobacteraceae</taxon>
        <taxon>Roseivivax</taxon>
    </lineage>
</organism>
<dbReference type="InterPro" id="IPR036390">
    <property type="entry name" value="WH_DNA-bd_sf"/>
</dbReference>
<dbReference type="RefSeq" id="WP_051491996.1">
    <property type="nucleotide sequence ID" value="NZ_JAME01000017.1"/>
</dbReference>
<dbReference type="GO" id="GO:0005829">
    <property type="term" value="C:cytosol"/>
    <property type="evidence" value="ECO:0007669"/>
    <property type="project" value="TreeGrafter"/>
</dbReference>
<dbReference type="InterPro" id="IPR036388">
    <property type="entry name" value="WH-like_DNA-bd_sf"/>
</dbReference>
<reference evidence="1 2" key="1">
    <citation type="submission" date="2014-01" db="EMBL/GenBank/DDBJ databases">
        <title>Roseivivax isoporae LMG 25204 Genome Sequencing.</title>
        <authorList>
            <person name="Lai Q."/>
            <person name="Li G."/>
            <person name="Shao Z."/>
        </authorList>
    </citation>
    <scope>NUCLEOTIDE SEQUENCE [LARGE SCALE GENOMIC DNA]</scope>
    <source>
        <strain evidence="1 2">LMG 25204</strain>
    </source>
</reference>
<name>X7F7F9_9RHOB</name>
<accession>X7F7F9</accession>
<dbReference type="PANTHER" id="PTHR33221">
    <property type="entry name" value="WINGED HELIX-TURN-HELIX TRANSCRIPTIONAL REGULATOR, RRF2 FAMILY"/>
    <property type="match status" value="1"/>
</dbReference>
<proteinExistence type="predicted"/>
<evidence type="ECO:0000313" key="2">
    <source>
        <dbReference type="Proteomes" id="UP000023430"/>
    </source>
</evidence>
<dbReference type="Pfam" id="PF02082">
    <property type="entry name" value="Rrf2"/>
    <property type="match status" value="1"/>
</dbReference>
<dbReference type="EMBL" id="JAME01000017">
    <property type="protein sequence ID" value="ETX28653.1"/>
    <property type="molecule type" value="Genomic_DNA"/>
</dbReference>
<keyword evidence="2" id="KW-1185">Reference proteome</keyword>
<dbReference type="InterPro" id="IPR000944">
    <property type="entry name" value="Tscrpt_reg_Rrf2"/>
</dbReference>
<dbReference type="STRING" id="1449351.RISW2_06035"/>